<sequence length="294" mass="33285">MKILITGANGYAASNIITTLKEKHTLILTSRSIKPNDHGLPVFQLNLTNKFAVDKFLNQISPDIIIHTAAITSIDYAEIHQQEAYALNVEAVEELCNYCSTTTTWFIHFSTDAIFSGNNAPYSENSIPYPINYYGLTKLNAEQVIQKNSHLLYTICRPSVIYGWKMPYHRGNLFYDFFTHLKAGETIYGSQTHYGNPTYIEDIGKCVDQIIERKVHGIIHSVGPVTLNKFEFAQLIAFVFKLDPTLIKPLFNHPGKAPRSKNLVLNYKRSILKLGMTFSSPKQAFEDLKNFLNG</sequence>
<feature type="domain" description="RmlD-like substrate binding" evidence="1">
    <location>
        <begin position="1"/>
        <end position="278"/>
    </location>
</feature>
<dbReference type="EMBL" id="CP104013">
    <property type="protein sequence ID" value="UYP48243.1"/>
    <property type="molecule type" value="Genomic_DNA"/>
</dbReference>
<dbReference type="InterPro" id="IPR029903">
    <property type="entry name" value="RmlD-like-bd"/>
</dbReference>
<reference evidence="2" key="1">
    <citation type="submission" date="2022-09" db="EMBL/GenBank/DDBJ databases">
        <title>Actin cytoskeleton and complex cell architecture in an #Asgard archaeon.</title>
        <authorList>
            <person name="Ponce Toledo R.I."/>
            <person name="Schleper C."/>
            <person name="Rodrigues Oliveira T."/>
            <person name="Wollweber F."/>
            <person name="Xu J."/>
            <person name="Rittmann S."/>
            <person name="Klingl A."/>
            <person name="Pilhofer M."/>
        </authorList>
    </citation>
    <scope>NUCLEOTIDE SEQUENCE</scope>
    <source>
        <strain evidence="2">B-35</strain>
    </source>
</reference>
<dbReference type="PANTHER" id="PTHR10491:SF4">
    <property type="entry name" value="METHIONINE ADENOSYLTRANSFERASE 2 SUBUNIT BETA"/>
    <property type="match status" value="1"/>
</dbReference>
<evidence type="ECO:0000259" key="1">
    <source>
        <dbReference type="Pfam" id="PF04321"/>
    </source>
</evidence>
<name>A0ABY6HXY2_9ARCH</name>
<evidence type="ECO:0000313" key="3">
    <source>
        <dbReference type="Proteomes" id="UP001208689"/>
    </source>
</evidence>
<dbReference type="Proteomes" id="UP001208689">
    <property type="component" value="Chromosome"/>
</dbReference>
<dbReference type="Gene3D" id="3.40.50.720">
    <property type="entry name" value="NAD(P)-binding Rossmann-like Domain"/>
    <property type="match status" value="1"/>
</dbReference>
<dbReference type="Pfam" id="PF04321">
    <property type="entry name" value="RmlD_sub_bind"/>
    <property type="match status" value="1"/>
</dbReference>
<keyword evidence="3" id="KW-1185">Reference proteome</keyword>
<dbReference type="EC" id="5.1.3.20" evidence="2"/>
<dbReference type="PANTHER" id="PTHR10491">
    <property type="entry name" value="DTDP-4-DEHYDRORHAMNOSE REDUCTASE"/>
    <property type="match status" value="1"/>
</dbReference>
<protein>
    <submittedName>
        <fullName evidence="2">ADP-L-glycero-D-manno-heptose-6-epimerase</fullName>
        <ecNumber evidence="2">5.1.3.20</ecNumber>
    </submittedName>
</protein>
<evidence type="ECO:0000313" key="2">
    <source>
        <dbReference type="EMBL" id="UYP48243.1"/>
    </source>
</evidence>
<keyword evidence="2" id="KW-0413">Isomerase</keyword>
<dbReference type="GO" id="GO:0008712">
    <property type="term" value="F:ADP-glyceromanno-heptose 6-epimerase activity"/>
    <property type="evidence" value="ECO:0007669"/>
    <property type="project" value="UniProtKB-EC"/>
</dbReference>
<accession>A0ABY6HXY2</accession>
<proteinExistence type="predicted"/>
<organism evidence="2 3">
    <name type="scientific">Candidatus Lokiarchaeum ossiferum</name>
    <dbReference type="NCBI Taxonomy" id="2951803"/>
    <lineage>
        <taxon>Archaea</taxon>
        <taxon>Promethearchaeati</taxon>
        <taxon>Promethearchaeota</taxon>
        <taxon>Promethearchaeia</taxon>
        <taxon>Promethearchaeales</taxon>
        <taxon>Promethearchaeaceae</taxon>
        <taxon>Candidatus Lokiarchaeum</taxon>
    </lineage>
</organism>
<dbReference type="InterPro" id="IPR036291">
    <property type="entry name" value="NAD(P)-bd_dom_sf"/>
</dbReference>
<dbReference type="InterPro" id="IPR005913">
    <property type="entry name" value="dTDP_dehydrorham_reduct"/>
</dbReference>
<dbReference type="SUPFAM" id="SSF51735">
    <property type="entry name" value="NAD(P)-binding Rossmann-fold domains"/>
    <property type="match status" value="1"/>
</dbReference>
<gene>
    <name evidence="2" type="ORF">NEF87_004528</name>
</gene>
<dbReference type="CDD" id="cd05254">
    <property type="entry name" value="dTDP_HR_like_SDR_e"/>
    <property type="match status" value="1"/>
</dbReference>